<dbReference type="Proteomes" id="UP000054564">
    <property type="component" value="Unassembled WGS sequence"/>
</dbReference>
<dbReference type="PANTHER" id="PTHR33069:SF3">
    <property type="entry name" value="DYNEIN HEAVY CHAIN TAIL DOMAIN-CONTAINING PROTEIN"/>
    <property type="match status" value="1"/>
</dbReference>
<dbReference type="PANTHER" id="PTHR33069">
    <property type="entry name" value="CHROMOSOME 7, WHOLE GENOME SHOTGUN SEQUENCE-RELATED"/>
    <property type="match status" value="1"/>
</dbReference>
<protein>
    <submittedName>
        <fullName evidence="1">Uncharacterized protein</fullName>
    </submittedName>
</protein>
<keyword evidence="2" id="KW-1185">Reference proteome</keyword>
<sequence length="420" mass="47831">MGPDAWDAPGLQGYQRLNPHFACPMIEPTVTDSGSELVDKKRDLISKAFQGLMTKCRGLSDWPCVSSTDPLDEASWTAVVTQLQSTLLPSLKTQITHLEQIMEPADRFKDNGTTLDQISHLQSELDHTLHQIVSLVAVVRRRTLSSPANTDDQHLKELKGFRAQGLQSRVEDLLSTLCDVFSDCSQLIQLSKLSPQQHMCHDRATERKAEVARWVTQVVVMIDMDVKWLTAHEIHQIQEDWEGYVPGINSVLCDVTRLINPTDDLDDDDNFRSENPSELVIEFLQSTIPVIKLSRLFYEKLLRSGMKETPLHPFSEMSSRQIIKLTDSARSVMQNLYEISEAFIYNQDVGESVYNVIKLIKKILSEFEINMCLVVRYVLPLMPNQVAHPSSQNPLKTWLVNWKELFHIAIDDCMMAAHNF</sequence>
<evidence type="ECO:0000313" key="1">
    <source>
        <dbReference type="EMBL" id="KNE98464.1"/>
    </source>
</evidence>
<organism evidence="1 2">
    <name type="scientific">Puccinia striiformis f. sp. tritici PST-78</name>
    <dbReference type="NCBI Taxonomy" id="1165861"/>
    <lineage>
        <taxon>Eukaryota</taxon>
        <taxon>Fungi</taxon>
        <taxon>Dikarya</taxon>
        <taxon>Basidiomycota</taxon>
        <taxon>Pucciniomycotina</taxon>
        <taxon>Pucciniomycetes</taxon>
        <taxon>Pucciniales</taxon>
        <taxon>Pucciniaceae</taxon>
        <taxon>Puccinia</taxon>
    </lineage>
</organism>
<name>A0A0L0VHM3_9BASI</name>
<comment type="caution">
    <text evidence="1">The sequence shown here is derived from an EMBL/GenBank/DDBJ whole genome shotgun (WGS) entry which is preliminary data.</text>
</comment>
<proteinExistence type="predicted"/>
<dbReference type="EMBL" id="AJIL01000056">
    <property type="protein sequence ID" value="KNE98464.1"/>
    <property type="molecule type" value="Genomic_DNA"/>
</dbReference>
<gene>
    <name evidence="1" type="ORF">PSTG_08203</name>
</gene>
<reference evidence="2" key="1">
    <citation type="submission" date="2014-03" db="EMBL/GenBank/DDBJ databases">
        <title>The Genome Sequence of Puccinia striiformis f. sp. tritici PST-78.</title>
        <authorList>
            <consortium name="The Broad Institute Genome Sequencing Platform"/>
            <person name="Cuomo C."/>
            <person name="Hulbert S."/>
            <person name="Chen X."/>
            <person name="Walker B."/>
            <person name="Young S.K."/>
            <person name="Zeng Q."/>
            <person name="Gargeya S."/>
            <person name="Fitzgerald M."/>
            <person name="Haas B."/>
            <person name="Abouelleil A."/>
            <person name="Alvarado L."/>
            <person name="Arachchi H.M."/>
            <person name="Berlin A.M."/>
            <person name="Chapman S.B."/>
            <person name="Goldberg J."/>
            <person name="Griggs A."/>
            <person name="Gujja S."/>
            <person name="Hansen M."/>
            <person name="Howarth C."/>
            <person name="Imamovic A."/>
            <person name="Larimer J."/>
            <person name="McCowan C."/>
            <person name="Montmayeur A."/>
            <person name="Murphy C."/>
            <person name="Neiman D."/>
            <person name="Pearson M."/>
            <person name="Priest M."/>
            <person name="Roberts A."/>
            <person name="Saif S."/>
            <person name="Shea T."/>
            <person name="Sisk P."/>
            <person name="Sykes S."/>
            <person name="Wortman J."/>
            <person name="Nusbaum C."/>
            <person name="Birren B."/>
        </authorList>
    </citation>
    <scope>NUCLEOTIDE SEQUENCE [LARGE SCALE GENOMIC DNA]</scope>
    <source>
        <strain evidence="2">race PST-78</strain>
    </source>
</reference>
<accession>A0A0L0VHM3</accession>
<evidence type="ECO:0000313" key="2">
    <source>
        <dbReference type="Proteomes" id="UP000054564"/>
    </source>
</evidence>
<dbReference type="AlphaFoldDB" id="A0A0L0VHM3"/>